<dbReference type="EMBL" id="CM026430">
    <property type="protein sequence ID" value="KAG0561955.1"/>
    <property type="molecule type" value="Genomic_DNA"/>
</dbReference>
<evidence type="ECO:0000256" key="1">
    <source>
        <dbReference type="ARBA" id="ARBA00004370"/>
    </source>
</evidence>
<keyword evidence="2 6" id="KW-0812">Transmembrane</keyword>
<name>A0A8T0GU92_CERPU</name>
<feature type="region of interest" description="Disordered" evidence="5">
    <location>
        <begin position="75"/>
        <end position="132"/>
    </location>
</feature>
<keyword evidence="8" id="KW-1185">Reference proteome</keyword>
<evidence type="ECO:0000256" key="4">
    <source>
        <dbReference type="ARBA" id="ARBA00023136"/>
    </source>
</evidence>
<dbReference type="InterPro" id="IPR038379">
    <property type="entry name" value="SecE_sf"/>
</dbReference>
<dbReference type="GO" id="GO:0006886">
    <property type="term" value="P:intracellular protein transport"/>
    <property type="evidence" value="ECO:0007669"/>
    <property type="project" value="InterPro"/>
</dbReference>
<evidence type="ECO:0000256" key="2">
    <source>
        <dbReference type="ARBA" id="ARBA00022692"/>
    </source>
</evidence>
<sequence>MTGVGSLPGECGDEETEEIAPVLSVERLIAMAMAMFSCSSALLPPLSASTWKPALAPVSRRAIVGKGRFTLRVRAAAQKQKRENVETPNISTPPLPAGSSPLEAGSEDEDADAVSSSGQDEAAAAEEKELSPEEIGQQLKAMRIARGDVAPSSGNFWDGVIEETKLVEWPQFNKVLGTTGVVVGIIFGSAILLLTLNAGLAELSDQVFNGSSEFAKSWTRGSF</sequence>
<dbReference type="GO" id="GO:0006605">
    <property type="term" value="P:protein targeting"/>
    <property type="evidence" value="ECO:0007669"/>
    <property type="project" value="InterPro"/>
</dbReference>
<evidence type="ECO:0000313" key="7">
    <source>
        <dbReference type="EMBL" id="KAG0561955.1"/>
    </source>
</evidence>
<gene>
    <name evidence="7" type="ORF">KC19_9G106100</name>
</gene>
<organism evidence="7 8">
    <name type="scientific">Ceratodon purpureus</name>
    <name type="common">Fire moss</name>
    <name type="synonym">Dicranum purpureum</name>
    <dbReference type="NCBI Taxonomy" id="3225"/>
    <lineage>
        <taxon>Eukaryota</taxon>
        <taxon>Viridiplantae</taxon>
        <taxon>Streptophyta</taxon>
        <taxon>Embryophyta</taxon>
        <taxon>Bryophyta</taxon>
        <taxon>Bryophytina</taxon>
        <taxon>Bryopsida</taxon>
        <taxon>Dicranidae</taxon>
        <taxon>Pseudoditrichales</taxon>
        <taxon>Ditrichaceae</taxon>
        <taxon>Ceratodon</taxon>
    </lineage>
</organism>
<evidence type="ECO:0000256" key="6">
    <source>
        <dbReference type="SAM" id="Phobius"/>
    </source>
</evidence>
<feature type="transmembrane region" description="Helical" evidence="6">
    <location>
        <begin position="175"/>
        <end position="196"/>
    </location>
</feature>
<dbReference type="NCBIfam" id="TIGR00964">
    <property type="entry name" value="secE_bact"/>
    <property type="match status" value="1"/>
</dbReference>
<dbReference type="PANTHER" id="PTHR37240:SF1">
    <property type="entry name" value="PREPROTEIN TRANSLOCASE SUBUNIT SECE1"/>
    <property type="match status" value="1"/>
</dbReference>
<keyword evidence="3 6" id="KW-1133">Transmembrane helix</keyword>
<dbReference type="Gene3D" id="1.20.5.1030">
    <property type="entry name" value="Preprotein translocase secy subunit"/>
    <property type="match status" value="1"/>
</dbReference>
<comment type="subcellular location">
    <subcellularLocation>
        <location evidence="1">Membrane</location>
    </subcellularLocation>
</comment>
<evidence type="ECO:0000256" key="5">
    <source>
        <dbReference type="SAM" id="MobiDB-lite"/>
    </source>
</evidence>
<dbReference type="PANTHER" id="PTHR37240">
    <property type="entry name" value="PREPROTEIN TRANSLOCASE SUBUNIT SECE1"/>
    <property type="match status" value="1"/>
</dbReference>
<dbReference type="AlphaFoldDB" id="A0A8T0GU92"/>
<dbReference type="GO" id="GO:0009306">
    <property type="term" value="P:protein secretion"/>
    <property type="evidence" value="ECO:0007669"/>
    <property type="project" value="InterPro"/>
</dbReference>
<dbReference type="GO" id="GO:0009535">
    <property type="term" value="C:chloroplast thylakoid membrane"/>
    <property type="evidence" value="ECO:0007669"/>
    <property type="project" value="TreeGrafter"/>
</dbReference>
<evidence type="ECO:0000313" key="8">
    <source>
        <dbReference type="Proteomes" id="UP000822688"/>
    </source>
</evidence>
<comment type="caution">
    <text evidence="7">The sequence shown here is derived from an EMBL/GenBank/DDBJ whole genome shotgun (WGS) entry which is preliminary data.</text>
</comment>
<dbReference type="Proteomes" id="UP000822688">
    <property type="component" value="Chromosome 9"/>
</dbReference>
<reference evidence="7" key="1">
    <citation type="submission" date="2020-06" db="EMBL/GenBank/DDBJ databases">
        <title>WGS assembly of Ceratodon purpureus strain R40.</title>
        <authorList>
            <person name="Carey S.B."/>
            <person name="Jenkins J."/>
            <person name="Shu S."/>
            <person name="Lovell J.T."/>
            <person name="Sreedasyam A."/>
            <person name="Maumus F."/>
            <person name="Tiley G.P."/>
            <person name="Fernandez-Pozo N."/>
            <person name="Barry K."/>
            <person name="Chen C."/>
            <person name="Wang M."/>
            <person name="Lipzen A."/>
            <person name="Daum C."/>
            <person name="Saski C.A."/>
            <person name="Payton A.C."/>
            <person name="Mcbreen J.C."/>
            <person name="Conrad R.E."/>
            <person name="Kollar L.M."/>
            <person name="Olsson S."/>
            <person name="Huttunen S."/>
            <person name="Landis J.B."/>
            <person name="Wickett N.J."/>
            <person name="Johnson M.G."/>
            <person name="Rensing S.A."/>
            <person name="Grimwood J."/>
            <person name="Schmutz J."/>
            <person name="Mcdaniel S.F."/>
        </authorList>
    </citation>
    <scope>NUCLEOTIDE SEQUENCE</scope>
    <source>
        <strain evidence="7">R40</strain>
    </source>
</reference>
<dbReference type="InterPro" id="IPR055330">
    <property type="entry name" value="SECE1-like"/>
</dbReference>
<accession>A0A8T0GU92</accession>
<keyword evidence="4 6" id="KW-0472">Membrane</keyword>
<protein>
    <submittedName>
        <fullName evidence="7">Uncharacterized protein</fullName>
    </submittedName>
</protein>
<dbReference type="GO" id="GO:0008320">
    <property type="term" value="F:protein transmembrane transporter activity"/>
    <property type="evidence" value="ECO:0007669"/>
    <property type="project" value="InterPro"/>
</dbReference>
<proteinExistence type="predicted"/>
<dbReference type="InterPro" id="IPR005807">
    <property type="entry name" value="SecE_bac"/>
</dbReference>
<evidence type="ECO:0000256" key="3">
    <source>
        <dbReference type="ARBA" id="ARBA00022989"/>
    </source>
</evidence>